<dbReference type="Pfam" id="PF11141">
    <property type="entry name" value="DUF2914"/>
    <property type="match status" value="1"/>
</dbReference>
<organism evidence="4 5">
    <name type="scientific">Nitrosomonas halophila</name>
    <dbReference type="NCBI Taxonomy" id="44576"/>
    <lineage>
        <taxon>Bacteria</taxon>
        <taxon>Pseudomonadati</taxon>
        <taxon>Pseudomonadota</taxon>
        <taxon>Betaproteobacteria</taxon>
        <taxon>Nitrosomonadales</taxon>
        <taxon>Nitrosomonadaceae</taxon>
        <taxon>Nitrosomonas</taxon>
    </lineage>
</organism>
<dbReference type="OrthoDB" id="8547710at2"/>
<feature type="domain" description="DUF2914" evidence="3">
    <location>
        <begin position="222"/>
        <end position="282"/>
    </location>
</feature>
<feature type="transmembrane region" description="Helical" evidence="2">
    <location>
        <begin position="44"/>
        <end position="67"/>
    </location>
</feature>
<keyword evidence="2" id="KW-0812">Transmembrane</keyword>
<protein>
    <recommendedName>
        <fullName evidence="3">DUF2914 domain-containing protein</fullName>
    </recommendedName>
</protein>
<keyword evidence="5" id="KW-1185">Reference proteome</keyword>
<gene>
    <name evidence="4" type="ORF">SAMN05421881_10239</name>
</gene>
<feature type="compositionally biased region" description="Low complexity" evidence="1">
    <location>
        <begin position="93"/>
        <end position="102"/>
    </location>
</feature>
<proteinExistence type="predicted"/>
<dbReference type="STRING" id="44576.SAMN05421881_10239"/>
<evidence type="ECO:0000256" key="2">
    <source>
        <dbReference type="SAM" id="Phobius"/>
    </source>
</evidence>
<evidence type="ECO:0000259" key="3">
    <source>
        <dbReference type="Pfam" id="PF11141"/>
    </source>
</evidence>
<evidence type="ECO:0000313" key="5">
    <source>
        <dbReference type="Proteomes" id="UP000198640"/>
    </source>
</evidence>
<feature type="region of interest" description="Disordered" evidence="1">
    <location>
        <begin position="72"/>
        <end position="144"/>
    </location>
</feature>
<keyword evidence="2" id="KW-0472">Membrane</keyword>
<name>A0A1H3HZB3_9PROT</name>
<dbReference type="InterPro" id="IPR022606">
    <property type="entry name" value="DUF2914"/>
</dbReference>
<evidence type="ECO:0000256" key="1">
    <source>
        <dbReference type="SAM" id="MobiDB-lite"/>
    </source>
</evidence>
<evidence type="ECO:0000313" key="4">
    <source>
        <dbReference type="EMBL" id="SDY20807.1"/>
    </source>
</evidence>
<reference evidence="4 5" key="1">
    <citation type="submission" date="2016-10" db="EMBL/GenBank/DDBJ databases">
        <authorList>
            <person name="de Groot N.N."/>
        </authorList>
    </citation>
    <scope>NUCLEOTIDE SEQUENCE [LARGE SCALE GENOMIC DNA]</scope>
    <source>
        <strain evidence="4 5">Nm1</strain>
    </source>
</reference>
<accession>A0A1H3HZB3</accession>
<keyword evidence="2" id="KW-1133">Transmembrane helix</keyword>
<dbReference type="AlphaFoldDB" id="A0A1H3HZB3"/>
<dbReference type="RefSeq" id="WP_090413730.1">
    <property type="nucleotide sequence ID" value="NZ_FNOY01000023.1"/>
</dbReference>
<dbReference type="Proteomes" id="UP000198640">
    <property type="component" value="Unassembled WGS sequence"/>
</dbReference>
<sequence>MIQNTRLKIRIRLDQSMPGRSEAEQEADSLSRQSVAADYDWRKIMIAALTLLMVLSAMGWLIATWLADEDGSRQGVSNDSMALAQAPTHSESEFAASAPSPAVEKSPTEPSDNMQEGRAQGLEKPASKQGAADAPASRSSAEANADQILTPDIKPAAPDHEVGSNMVVVKPKANDHPSVLRAQLTSGIRRREPVDSIDHVPLAMAYSQPIYFYLHLSGLENEKVTVDWFYQEKHVARVILDTGASDWRTYSSKILDKSRIGAWRVVAFDQSGKLLAERGFKVTR</sequence>
<dbReference type="EMBL" id="FNOY01000023">
    <property type="protein sequence ID" value="SDY20807.1"/>
    <property type="molecule type" value="Genomic_DNA"/>
</dbReference>